<name>A0A401HQR9_9EURY</name>
<dbReference type="GO" id="GO:1990610">
    <property type="term" value="F:acetolactate synthase regulator activity"/>
    <property type="evidence" value="ECO:0007669"/>
    <property type="project" value="UniProtKB-UniRule"/>
</dbReference>
<dbReference type="OrthoDB" id="85792at2157"/>
<proteinExistence type="inferred from homology"/>
<dbReference type="Pfam" id="PF10369">
    <property type="entry name" value="ALS_ss_C"/>
    <property type="match status" value="1"/>
</dbReference>
<dbReference type="UniPathway" id="UPA00047">
    <property type="reaction ID" value="UER00055"/>
</dbReference>
<evidence type="ECO:0000256" key="3">
    <source>
        <dbReference type="ARBA" id="ARBA00006341"/>
    </source>
</evidence>
<dbReference type="GO" id="GO:0003984">
    <property type="term" value="F:acetolactate synthase activity"/>
    <property type="evidence" value="ECO:0007669"/>
    <property type="project" value="UniProtKB-UniRule"/>
</dbReference>
<evidence type="ECO:0000313" key="9">
    <source>
        <dbReference type="Proteomes" id="UP000290527"/>
    </source>
</evidence>
<evidence type="ECO:0000256" key="6">
    <source>
        <dbReference type="RuleBase" id="RU368092"/>
    </source>
</evidence>
<dbReference type="Gene3D" id="3.30.70.260">
    <property type="match status" value="1"/>
</dbReference>
<comment type="pathway">
    <text evidence="1 6">Amino-acid biosynthesis; L-isoleucine biosynthesis; L-isoleucine from 2-oxobutanoate: step 1/4.</text>
</comment>
<dbReference type="RefSeq" id="WP_131007272.1">
    <property type="nucleotide sequence ID" value="NZ_BFAX01000003.1"/>
</dbReference>
<evidence type="ECO:0000256" key="2">
    <source>
        <dbReference type="ARBA" id="ARBA00005025"/>
    </source>
</evidence>
<evidence type="ECO:0000256" key="4">
    <source>
        <dbReference type="ARBA" id="ARBA00022605"/>
    </source>
</evidence>
<dbReference type="InterPro" id="IPR027271">
    <property type="entry name" value="Acetolactate_synth/TF_NikR_C"/>
</dbReference>
<dbReference type="PANTHER" id="PTHR30239">
    <property type="entry name" value="ACETOLACTATE SYNTHASE SMALL SUBUNIT"/>
    <property type="match status" value="1"/>
</dbReference>
<dbReference type="UniPathway" id="UPA00049">
    <property type="reaction ID" value="UER00059"/>
</dbReference>
<dbReference type="InterPro" id="IPR039557">
    <property type="entry name" value="AHAS_ACT"/>
</dbReference>
<protein>
    <recommendedName>
        <fullName evidence="6">Acetolactate synthase small subunit</fullName>
        <shortName evidence="6">AHAS</shortName>
        <shortName evidence="6">ALS</shortName>
        <ecNumber evidence="6">2.2.1.6</ecNumber>
    </recommendedName>
    <alternativeName>
        <fullName evidence="6">Acetohydroxy-acid synthase small subunit</fullName>
    </alternativeName>
</protein>
<dbReference type="InterPro" id="IPR004789">
    <property type="entry name" value="Acetalactate_synth_ssu"/>
</dbReference>
<dbReference type="Gene3D" id="3.30.70.1150">
    <property type="entry name" value="ACT-like. Chain A, domain 2"/>
    <property type="match status" value="1"/>
</dbReference>
<feature type="domain" description="ACT" evidence="7">
    <location>
        <begin position="14"/>
        <end position="88"/>
    </location>
</feature>
<sequence length="177" mass="19775">MRRHPKKEEISTHIISVLVLNNPGVLQRIAGLFSRRGYNISSITVGTTETPHIARMTIVVKGDNKILEQVVKQLNKLIEVIKVSDLDVNKCVKRELCLIKIHTPDESSKSQVIQYTNVFRGKIVDLSQESLTVEITGSSDKINAFIDLVRTFGIKEIARTGLTALMRGPKVLKSKKS</sequence>
<keyword evidence="9" id="KW-1185">Reference proteome</keyword>
<comment type="catalytic activity">
    <reaction evidence="6">
        <text>2 pyruvate + H(+) = (2S)-2-acetolactate + CO2</text>
        <dbReference type="Rhea" id="RHEA:25249"/>
        <dbReference type="ChEBI" id="CHEBI:15361"/>
        <dbReference type="ChEBI" id="CHEBI:15378"/>
        <dbReference type="ChEBI" id="CHEBI:16526"/>
        <dbReference type="ChEBI" id="CHEBI:58476"/>
        <dbReference type="EC" id="2.2.1.6"/>
    </reaction>
</comment>
<dbReference type="InterPro" id="IPR019455">
    <property type="entry name" value="Acetolactate_synth_ssu_C"/>
</dbReference>
<dbReference type="PROSITE" id="PS51671">
    <property type="entry name" value="ACT"/>
    <property type="match status" value="1"/>
</dbReference>
<comment type="subunit">
    <text evidence="6">Dimer of large and small chains.</text>
</comment>
<gene>
    <name evidence="8" type="ORF">MHHB_P0731</name>
</gene>
<dbReference type="FunFam" id="3.30.70.1150:FF:000001">
    <property type="entry name" value="Acetolactate synthase small subunit"/>
    <property type="match status" value="1"/>
</dbReference>
<comment type="function">
    <text evidence="6">Catalyzes the conversion of 2 pyruvate molecules into acetolactate in the first common step of the biosynthetic pathway of the branched-amino acids such as leucine, isoleucine, and valine.</text>
</comment>
<evidence type="ECO:0000256" key="5">
    <source>
        <dbReference type="ARBA" id="ARBA00023304"/>
    </source>
</evidence>
<dbReference type="CDD" id="cd04878">
    <property type="entry name" value="ACT_AHAS"/>
    <property type="match status" value="1"/>
</dbReference>
<dbReference type="GO" id="GO:0009099">
    <property type="term" value="P:L-valine biosynthetic process"/>
    <property type="evidence" value="ECO:0007669"/>
    <property type="project" value="UniProtKB-UniRule"/>
</dbReference>
<dbReference type="NCBIfam" id="TIGR00119">
    <property type="entry name" value="acolac_sm"/>
    <property type="match status" value="1"/>
</dbReference>
<evidence type="ECO:0000313" key="8">
    <source>
        <dbReference type="EMBL" id="GBF36501.1"/>
    </source>
</evidence>
<keyword evidence="5 6" id="KW-0100">Branched-chain amino acid biosynthesis</keyword>
<comment type="caution">
    <text evidence="8">The sequence shown here is derived from an EMBL/GenBank/DDBJ whole genome shotgun (WGS) entry which is preliminary data.</text>
</comment>
<dbReference type="AlphaFoldDB" id="A0A401HQR9"/>
<dbReference type="SUPFAM" id="SSF55021">
    <property type="entry name" value="ACT-like"/>
    <property type="match status" value="2"/>
</dbReference>
<dbReference type="InterPro" id="IPR045865">
    <property type="entry name" value="ACT-like_dom_sf"/>
</dbReference>
<keyword evidence="4 6" id="KW-0028">Amino-acid biosynthesis</keyword>
<dbReference type="GO" id="GO:0005829">
    <property type="term" value="C:cytosol"/>
    <property type="evidence" value="ECO:0007669"/>
    <property type="project" value="TreeGrafter"/>
</dbReference>
<dbReference type="EMBL" id="BFAX01000003">
    <property type="protein sequence ID" value="GBF36501.1"/>
    <property type="molecule type" value="Genomic_DNA"/>
</dbReference>
<reference evidence="8 9" key="1">
    <citation type="journal article" date="2019" name="Int. J. Syst. Evol. Microbiol.">
        <title>Methanofervidicoccus abyssi gen. nov., sp. nov., a hydrogenotrophic methanogen, isolated from a hydrothermal vent chimney in the Mid-Cayman Spreading Center, the Caribbean Sea.</title>
        <authorList>
            <person name="Sakai S."/>
            <person name="Takaki Y."/>
            <person name="Miyazaki M."/>
            <person name="Ogawara M."/>
            <person name="Yanagawa K."/>
            <person name="Miyazaki J."/>
            <person name="Takai K."/>
        </authorList>
    </citation>
    <scope>NUCLEOTIDE SEQUENCE [LARGE SCALE GENOMIC DNA]</scope>
    <source>
        <strain evidence="8 9">HHB</strain>
    </source>
</reference>
<dbReference type="GO" id="GO:0009097">
    <property type="term" value="P:isoleucine biosynthetic process"/>
    <property type="evidence" value="ECO:0007669"/>
    <property type="project" value="UniProtKB-UniRule"/>
</dbReference>
<dbReference type="Pfam" id="PF22629">
    <property type="entry name" value="ACT_AHAS_ss"/>
    <property type="match status" value="1"/>
</dbReference>
<dbReference type="InterPro" id="IPR054480">
    <property type="entry name" value="AHAS_small-like_ACT"/>
</dbReference>
<dbReference type="FunFam" id="3.30.70.260:FF:000001">
    <property type="entry name" value="Acetolactate synthase, small subunit"/>
    <property type="match status" value="1"/>
</dbReference>
<dbReference type="InterPro" id="IPR002912">
    <property type="entry name" value="ACT_dom"/>
</dbReference>
<dbReference type="PANTHER" id="PTHR30239:SF0">
    <property type="entry name" value="ACETOLACTATE SYNTHASE SMALL SUBUNIT 1, CHLOROPLASTIC"/>
    <property type="match status" value="1"/>
</dbReference>
<evidence type="ECO:0000259" key="7">
    <source>
        <dbReference type="PROSITE" id="PS51671"/>
    </source>
</evidence>
<dbReference type="Proteomes" id="UP000290527">
    <property type="component" value="Unassembled WGS sequence"/>
</dbReference>
<organism evidence="8 9">
    <name type="scientific">Methanofervidicoccus abyssi</name>
    <dbReference type="NCBI Taxonomy" id="2082189"/>
    <lineage>
        <taxon>Archaea</taxon>
        <taxon>Methanobacteriati</taxon>
        <taxon>Methanobacteriota</taxon>
        <taxon>Methanomada group</taxon>
        <taxon>Methanococci</taxon>
        <taxon>Methanococcales</taxon>
        <taxon>Methanofervidicoccus</taxon>
    </lineage>
</organism>
<dbReference type="NCBIfam" id="NF008864">
    <property type="entry name" value="PRK11895.1"/>
    <property type="match status" value="1"/>
</dbReference>
<keyword evidence="6 8" id="KW-0808">Transferase</keyword>
<evidence type="ECO:0000256" key="1">
    <source>
        <dbReference type="ARBA" id="ARBA00004974"/>
    </source>
</evidence>
<accession>A0A401HQR9</accession>
<comment type="pathway">
    <text evidence="2 6">Amino-acid biosynthesis; L-valine biosynthesis; L-valine from pyruvate: step 1/4.</text>
</comment>
<dbReference type="EC" id="2.2.1.6" evidence="6"/>
<comment type="similarity">
    <text evidence="3 6">Belongs to the acetolactate synthase small subunit family.</text>
</comment>